<dbReference type="Proteomes" id="UP001596250">
    <property type="component" value="Unassembled WGS sequence"/>
</dbReference>
<gene>
    <name evidence="1" type="ORF">ACFPXP_08955</name>
</gene>
<evidence type="ECO:0008006" key="3">
    <source>
        <dbReference type="Google" id="ProtNLM"/>
    </source>
</evidence>
<dbReference type="RefSeq" id="WP_379893879.1">
    <property type="nucleotide sequence ID" value="NZ_CBCSCT010000096.1"/>
</dbReference>
<evidence type="ECO:0000313" key="2">
    <source>
        <dbReference type="Proteomes" id="UP001596250"/>
    </source>
</evidence>
<comment type="caution">
    <text evidence="1">The sequence shown here is derived from an EMBL/GenBank/DDBJ whole genome shotgun (WGS) entry which is preliminary data.</text>
</comment>
<sequence length="93" mass="10358">MKKMKRKVCLLMNLGGFETRTNELLAKAYDLGETVYSLTGEGVVPISGKSTPVPVNVMSLTTGELHVWSSPRSIRKTSIRHCMATLRAFRRFG</sequence>
<reference evidence="2" key="1">
    <citation type="journal article" date="2019" name="Int. J. Syst. Evol. Microbiol.">
        <title>The Global Catalogue of Microorganisms (GCM) 10K type strain sequencing project: providing services to taxonomists for standard genome sequencing and annotation.</title>
        <authorList>
            <consortium name="The Broad Institute Genomics Platform"/>
            <consortium name="The Broad Institute Genome Sequencing Center for Infectious Disease"/>
            <person name="Wu L."/>
            <person name="Ma J."/>
        </authorList>
    </citation>
    <scope>NUCLEOTIDE SEQUENCE [LARGE SCALE GENOMIC DNA]</scope>
    <source>
        <strain evidence="2">CCM 8749</strain>
    </source>
</reference>
<accession>A0ABW1INC8</accession>
<organism evidence="1 2">
    <name type="scientific">Marinicrinis lubricantis</name>
    <dbReference type="NCBI Taxonomy" id="2086470"/>
    <lineage>
        <taxon>Bacteria</taxon>
        <taxon>Bacillati</taxon>
        <taxon>Bacillota</taxon>
        <taxon>Bacilli</taxon>
        <taxon>Bacillales</taxon>
        <taxon>Paenibacillaceae</taxon>
    </lineage>
</organism>
<name>A0ABW1INC8_9BACL</name>
<evidence type="ECO:0000313" key="1">
    <source>
        <dbReference type="EMBL" id="MFC5986553.1"/>
    </source>
</evidence>
<keyword evidence="2" id="KW-1185">Reference proteome</keyword>
<dbReference type="EMBL" id="JBHSQV010000115">
    <property type="protein sequence ID" value="MFC5986553.1"/>
    <property type="molecule type" value="Genomic_DNA"/>
</dbReference>
<proteinExistence type="predicted"/>
<protein>
    <recommendedName>
        <fullName evidence="3">DJ-1/PfpI domain-containing protein</fullName>
    </recommendedName>
</protein>